<sequence>MRHTEVQCQHHRSSEDLKSSTKNSFAVREDLTIKVHEDKYNTLDKDSKNSVAVRIENVIEKAPNSSIQGRHSTVSNLPHDSHQNIKFIPSNDSSAIINSKICFAVKHMKETKNSDNYHKAVQPHPNHPVHIKLKNGSSFLDKGQIILLNPDIARVQTF</sequence>
<name>A0A8S3UQY0_MYTED</name>
<organism evidence="2 3">
    <name type="scientific">Mytilus edulis</name>
    <name type="common">Blue mussel</name>
    <dbReference type="NCBI Taxonomy" id="6550"/>
    <lineage>
        <taxon>Eukaryota</taxon>
        <taxon>Metazoa</taxon>
        <taxon>Spiralia</taxon>
        <taxon>Lophotrochozoa</taxon>
        <taxon>Mollusca</taxon>
        <taxon>Bivalvia</taxon>
        <taxon>Autobranchia</taxon>
        <taxon>Pteriomorphia</taxon>
        <taxon>Mytilida</taxon>
        <taxon>Mytiloidea</taxon>
        <taxon>Mytilidae</taxon>
        <taxon>Mytilinae</taxon>
        <taxon>Mytilus</taxon>
    </lineage>
</organism>
<reference evidence="2" key="1">
    <citation type="submission" date="2021-03" db="EMBL/GenBank/DDBJ databases">
        <authorList>
            <person name="Bekaert M."/>
        </authorList>
    </citation>
    <scope>NUCLEOTIDE SEQUENCE</scope>
</reference>
<accession>A0A8S3UQY0</accession>
<dbReference type="EMBL" id="CAJPWZ010002915">
    <property type="protein sequence ID" value="CAG2247839.1"/>
    <property type="molecule type" value="Genomic_DNA"/>
</dbReference>
<gene>
    <name evidence="2" type="ORF">MEDL_59717</name>
</gene>
<evidence type="ECO:0000313" key="3">
    <source>
        <dbReference type="Proteomes" id="UP000683360"/>
    </source>
</evidence>
<keyword evidence="3" id="KW-1185">Reference proteome</keyword>
<feature type="region of interest" description="Disordered" evidence="1">
    <location>
        <begin position="1"/>
        <end position="23"/>
    </location>
</feature>
<comment type="caution">
    <text evidence="2">The sequence shown here is derived from an EMBL/GenBank/DDBJ whole genome shotgun (WGS) entry which is preliminary data.</text>
</comment>
<dbReference type="AlphaFoldDB" id="A0A8S3UQY0"/>
<protein>
    <submittedName>
        <fullName evidence="2">Uncharacterized protein</fullName>
    </submittedName>
</protein>
<evidence type="ECO:0000256" key="1">
    <source>
        <dbReference type="SAM" id="MobiDB-lite"/>
    </source>
</evidence>
<proteinExistence type="predicted"/>
<dbReference type="Proteomes" id="UP000683360">
    <property type="component" value="Unassembled WGS sequence"/>
</dbReference>
<evidence type="ECO:0000313" key="2">
    <source>
        <dbReference type="EMBL" id="CAG2247839.1"/>
    </source>
</evidence>